<evidence type="ECO:0000256" key="5">
    <source>
        <dbReference type="ARBA" id="ARBA00022989"/>
    </source>
</evidence>
<evidence type="ECO:0000256" key="1">
    <source>
        <dbReference type="ARBA" id="ARBA00004651"/>
    </source>
</evidence>
<comment type="subcellular location">
    <subcellularLocation>
        <location evidence="1">Cell membrane</location>
        <topology evidence="1">Multi-pass membrane protein</topology>
    </subcellularLocation>
</comment>
<evidence type="ECO:0000313" key="11">
    <source>
        <dbReference type="Proteomes" id="UP000465866"/>
    </source>
</evidence>
<name>A0A7I7L0I6_9MYCO</name>
<evidence type="ECO:0000313" key="10">
    <source>
        <dbReference type="EMBL" id="BBX47489.1"/>
    </source>
</evidence>
<evidence type="ECO:0000256" key="3">
    <source>
        <dbReference type="ARBA" id="ARBA00022475"/>
    </source>
</evidence>
<feature type="transmembrane region" description="Helical" evidence="8">
    <location>
        <begin position="264"/>
        <end position="281"/>
    </location>
</feature>
<organism evidence="10 11">
    <name type="scientific">Mycobacterium cookii</name>
    <dbReference type="NCBI Taxonomy" id="1775"/>
    <lineage>
        <taxon>Bacteria</taxon>
        <taxon>Bacillati</taxon>
        <taxon>Actinomycetota</taxon>
        <taxon>Actinomycetes</taxon>
        <taxon>Mycobacteriales</taxon>
        <taxon>Mycobacteriaceae</taxon>
        <taxon>Mycobacterium</taxon>
    </lineage>
</organism>
<evidence type="ECO:0000256" key="4">
    <source>
        <dbReference type="ARBA" id="ARBA00022692"/>
    </source>
</evidence>
<dbReference type="GO" id="GO:0005886">
    <property type="term" value="C:plasma membrane"/>
    <property type="evidence" value="ECO:0007669"/>
    <property type="project" value="UniProtKB-SubCell"/>
</dbReference>
<feature type="transmembrane region" description="Helical" evidence="8">
    <location>
        <begin position="314"/>
        <end position="334"/>
    </location>
</feature>
<evidence type="ECO:0000259" key="9">
    <source>
        <dbReference type="Pfam" id="PF12698"/>
    </source>
</evidence>
<dbReference type="RefSeq" id="WP_179963296.1">
    <property type="nucleotide sequence ID" value="NZ_AP022569.1"/>
</dbReference>
<evidence type="ECO:0000256" key="6">
    <source>
        <dbReference type="ARBA" id="ARBA00023136"/>
    </source>
</evidence>
<comment type="similarity">
    <text evidence="2">Belongs to the ABC-2 integral membrane protein family.</text>
</comment>
<gene>
    <name evidence="10" type="ORF">MCOO_35040</name>
</gene>
<keyword evidence="4 8" id="KW-0812">Transmembrane</keyword>
<dbReference type="EMBL" id="AP022569">
    <property type="protein sequence ID" value="BBX47489.1"/>
    <property type="molecule type" value="Genomic_DNA"/>
</dbReference>
<keyword evidence="5 8" id="KW-1133">Transmembrane helix</keyword>
<feature type="transmembrane region" description="Helical" evidence="8">
    <location>
        <begin position="293"/>
        <end position="309"/>
    </location>
</feature>
<dbReference type="InterPro" id="IPR051328">
    <property type="entry name" value="T7SS_ABC-Transporter"/>
</dbReference>
<dbReference type="Pfam" id="PF12698">
    <property type="entry name" value="ABC2_membrane_3"/>
    <property type="match status" value="1"/>
</dbReference>
<dbReference type="KEGG" id="mcoo:MCOO_35040"/>
<feature type="transmembrane region" description="Helical" evidence="8">
    <location>
        <begin position="222"/>
        <end position="244"/>
    </location>
</feature>
<sequence length="449" mass="47455">MSETQPRHATPDTPSPDLASPKAMRTVRFWALPVLIALAVFGLLATFFLSGILRPMTNLRHFPIALLNEDAGPTGAQVVKGMMAGFDNDAYDVRVLNKDQAKQQMDNAQIYGIAVIPPNFSSKLQAYAKSALTPGRVERPTVIISTNPRAGALGASIAGQTLQRAVAMVDHMVGERLSQEVAQQTGQKPESGAATLLLANPIEGKATVHNPLPDGTGNGLSAFIYGLLLLIAGYVGSVVINMSVNSMLGQAGQRSRLKTLLSKWALNLVLALLTSAGYLLIATNLGMPVQNSLLLWLFGVLVITAVGISSTSFIAAWGGVGALVSLFLFVILGLQSSGETVPIEATPAFFAWLSKFEPMHQTFLGARALLYLDGRADAGLSHSLLMTGIGLVIGLLFGLIVTRIYDRRDDRARPAEAVAASAPAEPVPVDAPVAPPEATTVTAETYPEP</sequence>
<keyword evidence="6 8" id="KW-0472">Membrane</keyword>
<keyword evidence="3" id="KW-1003">Cell membrane</keyword>
<feature type="transmembrane region" description="Helical" evidence="8">
    <location>
        <begin position="29"/>
        <end position="53"/>
    </location>
</feature>
<dbReference type="Gene3D" id="3.40.1710.10">
    <property type="entry name" value="abc type-2 transporter like domain"/>
    <property type="match status" value="1"/>
</dbReference>
<feature type="region of interest" description="Disordered" evidence="7">
    <location>
        <begin position="415"/>
        <end position="449"/>
    </location>
</feature>
<accession>A0A7I7L0I6</accession>
<dbReference type="AlphaFoldDB" id="A0A7I7L0I6"/>
<dbReference type="GO" id="GO:0140359">
    <property type="term" value="F:ABC-type transporter activity"/>
    <property type="evidence" value="ECO:0007669"/>
    <property type="project" value="InterPro"/>
</dbReference>
<reference evidence="10 11" key="1">
    <citation type="journal article" date="2019" name="Emerg. Microbes Infect.">
        <title>Comprehensive subspecies identification of 175 nontuberculous mycobacteria species based on 7547 genomic profiles.</title>
        <authorList>
            <person name="Matsumoto Y."/>
            <person name="Kinjo T."/>
            <person name="Motooka D."/>
            <person name="Nabeya D."/>
            <person name="Jung N."/>
            <person name="Uechi K."/>
            <person name="Horii T."/>
            <person name="Iida T."/>
            <person name="Fujita J."/>
            <person name="Nakamura S."/>
        </authorList>
    </citation>
    <scope>NUCLEOTIDE SEQUENCE [LARGE SCALE GENOMIC DNA]</scope>
    <source>
        <strain evidence="10 11">JCM 12404</strain>
    </source>
</reference>
<dbReference type="InterPro" id="IPR013525">
    <property type="entry name" value="ABC2_TM"/>
</dbReference>
<dbReference type="PANTHER" id="PTHR43077:SF8">
    <property type="entry name" value="DOXORUBICIN RESISTANCE ABC TRANSPORTER PERMEASE PROTEIN DRRB"/>
    <property type="match status" value="1"/>
</dbReference>
<feature type="domain" description="ABC-2 type transporter transmembrane" evidence="9">
    <location>
        <begin position="34"/>
        <end position="397"/>
    </location>
</feature>
<proteinExistence type="inferred from homology"/>
<dbReference type="PANTHER" id="PTHR43077">
    <property type="entry name" value="TRANSPORT PERMEASE YVFS-RELATED"/>
    <property type="match status" value="1"/>
</dbReference>
<evidence type="ECO:0000256" key="8">
    <source>
        <dbReference type="SAM" id="Phobius"/>
    </source>
</evidence>
<feature type="transmembrane region" description="Helical" evidence="8">
    <location>
        <begin position="384"/>
        <end position="405"/>
    </location>
</feature>
<dbReference type="Proteomes" id="UP000465866">
    <property type="component" value="Chromosome"/>
</dbReference>
<protein>
    <recommendedName>
        <fullName evidence="9">ABC-2 type transporter transmembrane domain-containing protein</fullName>
    </recommendedName>
</protein>
<evidence type="ECO:0000256" key="2">
    <source>
        <dbReference type="ARBA" id="ARBA00007783"/>
    </source>
</evidence>
<keyword evidence="11" id="KW-1185">Reference proteome</keyword>
<evidence type="ECO:0000256" key="7">
    <source>
        <dbReference type="SAM" id="MobiDB-lite"/>
    </source>
</evidence>